<organism evidence="10">
    <name type="scientific">Lepeophtheirus salmonis</name>
    <name type="common">Salmon louse</name>
    <name type="synonym">Caligus salmonis</name>
    <dbReference type="NCBI Taxonomy" id="72036"/>
    <lineage>
        <taxon>Eukaryota</taxon>
        <taxon>Metazoa</taxon>
        <taxon>Ecdysozoa</taxon>
        <taxon>Arthropoda</taxon>
        <taxon>Crustacea</taxon>
        <taxon>Multicrustacea</taxon>
        <taxon>Hexanauplia</taxon>
        <taxon>Copepoda</taxon>
        <taxon>Siphonostomatoida</taxon>
        <taxon>Caligidae</taxon>
        <taxon>Lepeophtheirus</taxon>
    </lineage>
</organism>
<dbReference type="OrthoDB" id="19014at2759"/>
<dbReference type="GO" id="GO:0019208">
    <property type="term" value="F:phosphatase regulator activity"/>
    <property type="evidence" value="ECO:0007669"/>
    <property type="project" value="TreeGrafter"/>
</dbReference>
<feature type="domain" description="cGMP-dependent protein kinase interacting" evidence="9">
    <location>
        <begin position="874"/>
        <end position="966"/>
    </location>
</feature>
<feature type="compositionally biased region" description="Low complexity" evidence="8">
    <location>
        <begin position="464"/>
        <end position="499"/>
    </location>
</feature>
<feature type="compositionally biased region" description="Acidic residues" evidence="8">
    <location>
        <begin position="799"/>
        <end position="817"/>
    </location>
</feature>
<feature type="compositionally biased region" description="Basic and acidic residues" evidence="8">
    <location>
        <begin position="296"/>
        <end position="307"/>
    </location>
</feature>
<dbReference type="PANTHER" id="PTHR24179">
    <property type="entry name" value="PROTEIN PHOSPHATASE 1 REGULATORY SUBUNIT 12"/>
    <property type="match status" value="1"/>
</dbReference>
<feature type="compositionally biased region" description="Basic and acidic residues" evidence="8">
    <location>
        <begin position="562"/>
        <end position="572"/>
    </location>
</feature>
<feature type="compositionally biased region" description="Low complexity" evidence="8">
    <location>
        <begin position="424"/>
        <end position="436"/>
    </location>
</feature>
<sequence length="966" mass="106712">MEELLQNEIDTRSIDCDASRVVEECMMFEDATKWVESDKFGDVPHQKTGATSLHVAAAKGYIKVIGLLLECNAPINIQDYDGWTPLHAAAHWSQREAIDLLCKNHADMDIKNYVGQTCFDVADPDVLKFLEDLKRKQASMQKDRPDFRNLANRPSTTTTSSLAHSGGRRRSSITRLSIDDKELRLKKDSSYERDSLRGSSLVSETIQESNKSNAESDSDVGRKNRANLSDNNSLPKITLSKDDSSNKVPGYSPPHPAESDKKKPISSSPSESSDDVHPWRRPVSLRSRPVSSTLNSKKDDSSDSEVPLRRIHSFESDEKFYTRLTELREKIRSNHTSSEAASSSSSSNISNPSSTSNEQTPPYRSTTTTTSTNSSSSYRYLNTTPCSSSSSSTTNFSSLPRTYGYHRNLPSLPECSKYSPTNAGSSGSLIRSSSLRDNSVAYTPVPFRQSTQEDESPPSTSQLNTLNNNNIDNNILNDNNNNNQNNSNNFNNHNNNKNNTRLQRRHQNMSTDDDDVSSSKSHTSSSTETPALISDKKINDFTSPHSRPTTLSVGRSLLWKRYEPDGGNRVKSDSSLANNSLSSKHQPPQSHVRRSFVPPVRDEESETQRKAHAKRVRETRRSTQGVTLEDLKSAEQLVKKKQQQENQIRTSELQQLAAAASGGVGSTATTTVTTSATLVTSGGSSPASTPSSTSSAYDRKPSWRLRSSEGANDRNRFRLEDAGPSETLNALRKSSKIEGKGPPPLPSSDPPPLSSPGSKDGGTSVLSSSITTPTGTQKVIQRRKKPKRRSTGVVHLDIGDLDNEEEGDESETEDEMENLSGDAKTSSFCGGASGNNPSSSSNNKYLHPNNAHQPTSGYHNKSMEKDSHNGGDIDYKKLWEESQLDNSRLRDELSKSEDTRGRLEGALHSASKPQMSETEKREKRALEKKLSEMEEELKQIEHLKNEIQRLRDENGALIRVISKLSK</sequence>
<evidence type="ECO:0000256" key="3">
    <source>
        <dbReference type="ARBA" id="ARBA00022490"/>
    </source>
</evidence>
<dbReference type="GO" id="GO:0019901">
    <property type="term" value="F:protein kinase binding"/>
    <property type="evidence" value="ECO:0007669"/>
    <property type="project" value="InterPro"/>
</dbReference>
<dbReference type="PROSITE" id="PS50297">
    <property type="entry name" value="ANK_REP_REGION"/>
    <property type="match status" value="2"/>
</dbReference>
<feature type="compositionally biased region" description="Pro residues" evidence="8">
    <location>
        <begin position="741"/>
        <end position="754"/>
    </location>
</feature>
<dbReference type="AlphaFoldDB" id="A0A0K2UGN5"/>
<evidence type="ECO:0000256" key="1">
    <source>
        <dbReference type="ARBA" id="ARBA00004496"/>
    </source>
</evidence>
<dbReference type="GO" id="GO:0005737">
    <property type="term" value="C:cytoplasm"/>
    <property type="evidence" value="ECO:0007669"/>
    <property type="project" value="UniProtKB-SubCell"/>
</dbReference>
<feature type="region of interest" description="Disordered" evidence="8">
    <location>
        <begin position="333"/>
        <end position="396"/>
    </location>
</feature>
<dbReference type="InterPro" id="IPR002110">
    <property type="entry name" value="Ankyrin_rpt"/>
</dbReference>
<dbReference type="CDD" id="cd21930">
    <property type="entry name" value="IPD_PPP1R12"/>
    <property type="match status" value="1"/>
</dbReference>
<feature type="compositionally biased region" description="Polar residues" evidence="8">
    <location>
        <begin position="197"/>
        <end position="215"/>
    </location>
</feature>
<feature type="compositionally biased region" description="Basic and acidic residues" evidence="8">
    <location>
        <begin position="887"/>
        <end position="905"/>
    </location>
</feature>
<dbReference type="PANTHER" id="PTHR24179:SF21">
    <property type="entry name" value="MYOSIN BINDING SUBUNIT, ISOFORM O"/>
    <property type="match status" value="1"/>
</dbReference>
<feature type="compositionally biased region" description="Basic and acidic residues" evidence="8">
    <location>
        <begin position="711"/>
        <end position="721"/>
    </location>
</feature>
<dbReference type="InterPro" id="IPR051226">
    <property type="entry name" value="PP1_Regulatory_Subunit"/>
</dbReference>
<comment type="similarity">
    <text evidence="6">Belongs to the NRARP family.</text>
</comment>
<feature type="compositionally biased region" description="Polar residues" evidence="8">
    <location>
        <begin position="850"/>
        <end position="859"/>
    </location>
</feature>
<feature type="repeat" description="ANK" evidence="7">
    <location>
        <begin position="81"/>
        <end position="113"/>
    </location>
</feature>
<feature type="compositionally biased region" description="Basic and acidic residues" evidence="8">
    <location>
        <begin position="600"/>
        <end position="609"/>
    </location>
</feature>
<evidence type="ECO:0000256" key="7">
    <source>
        <dbReference type="PROSITE-ProRule" id="PRU00023"/>
    </source>
</evidence>
<feature type="compositionally biased region" description="Basic and acidic residues" evidence="8">
    <location>
        <begin position="138"/>
        <end position="147"/>
    </location>
</feature>
<name>A0A0K2UGN5_LEPSM</name>
<comment type="subcellular location">
    <subcellularLocation>
        <location evidence="1">Cytoplasm</location>
    </subcellularLocation>
</comment>
<dbReference type="FunFam" id="1.25.40.20:FF:000004">
    <property type="entry name" value="Phosphatase 1 regulatory subunit 12A"/>
    <property type="match status" value="1"/>
</dbReference>
<feature type="compositionally biased region" description="Polar residues" evidence="8">
    <location>
        <begin position="152"/>
        <end position="163"/>
    </location>
</feature>
<evidence type="ECO:0000256" key="2">
    <source>
        <dbReference type="ARBA" id="ARBA00022473"/>
    </source>
</evidence>
<dbReference type="Gene3D" id="1.25.40.20">
    <property type="entry name" value="Ankyrin repeat-containing domain"/>
    <property type="match status" value="1"/>
</dbReference>
<keyword evidence="2" id="KW-0217">Developmental protein</keyword>
<dbReference type="SMART" id="SM00248">
    <property type="entry name" value="ANK"/>
    <property type="match status" value="2"/>
</dbReference>
<dbReference type="GO" id="GO:0004857">
    <property type="term" value="F:enzyme inhibitor activity"/>
    <property type="evidence" value="ECO:0007669"/>
    <property type="project" value="TreeGrafter"/>
</dbReference>
<feature type="compositionally biased region" description="Low complexity" evidence="8">
    <location>
        <begin position="281"/>
        <end position="292"/>
    </location>
</feature>
<feature type="compositionally biased region" description="Low complexity" evidence="8">
    <location>
        <begin position="518"/>
        <end position="529"/>
    </location>
</feature>
<keyword evidence="5 7" id="KW-0040">ANK repeat</keyword>
<feature type="region of interest" description="Disordered" evidence="8">
    <location>
        <begin position="188"/>
        <end position="307"/>
    </location>
</feature>
<dbReference type="Pfam" id="PF12796">
    <property type="entry name" value="Ank_2"/>
    <property type="match status" value="1"/>
</dbReference>
<feature type="compositionally biased region" description="Low complexity" evidence="8">
    <location>
        <begin position="678"/>
        <end position="696"/>
    </location>
</feature>
<evidence type="ECO:0000256" key="5">
    <source>
        <dbReference type="ARBA" id="ARBA00023043"/>
    </source>
</evidence>
<feature type="compositionally biased region" description="Polar residues" evidence="8">
    <location>
        <begin position="540"/>
        <end position="550"/>
    </location>
</feature>
<feature type="region of interest" description="Disordered" evidence="8">
    <location>
        <begin position="678"/>
        <end position="922"/>
    </location>
</feature>
<evidence type="ECO:0000313" key="10">
    <source>
        <dbReference type="EMBL" id="CDW37378.1"/>
    </source>
</evidence>
<feature type="compositionally biased region" description="Polar residues" evidence="8">
    <location>
        <begin position="226"/>
        <end position="235"/>
    </location>
</feature>
<feature type="compositionally biased region" description="Basic and acidic residues" evidence="8">
    <location>
        <begin position="861"/>
        <end position="880"/>
    </location>
</feature>
<dbReference type="EMBL" id="HACA01020017">
    <property type="protein sequence ID" value="CDW37378.1"/>
    <property type="molecule type" value="Transcribed_RNA"/>
</dbReference>
<feature type="region of interest" description="Disordered" evidence="8">
    <location>
        <begin position="562"/>
        <end position="628"/>
    </location>
</feature>
<feature type="compositionally biased region" description="Basic residues" evidence="8">
    <location>
        <begin position="780"/>
        <end position="790"/>
    </location>
</feature>
<feature type="repeat" description="ANK" evidence="7">
    <location>
        <begin position="48"/>
        <end position="80"/>
    </location>
</feature>
<proteinExistence type="inferred from homology"/>
<feature type="compositionally biased region" description="Low complexity" evidence="8">
    <location>
        <begin position="834"/>
        <end position="843"/>
    </location>
</feature>
<evidence type="ECO:0000256" key="6">
    <source>
        <dbReference type="ARBA" id="ARBA00038386"/>
    </source>
</evidence>
<accession>A0A0K2UGN5</accession>
<feature type="compositionally biased region" description="Low complexity" evidence="8">
    <location>
        <begin position="334"/>
        <end position="396"/>
    </location>
</feature>
<evidence type="ECO:0000256" key="4">
    <source>
        <dbReference type="ARBA" id="ARBA00022737"/>
    </source>
</evidence>
<evidence type="ECO:0000256" key="8">
    <source>
        <dbReference type="SAM" id="MobiDB-lite"/>
    </source>
</evidence>
<dbReference type="InterPro" id="IPR036770">
    <property type="entry name" value="Ankyrin_rpt-contain_sf"/>
</dbReference>
<dbReference type="SUPFAM" id="SSF48403">
    <property type="entry name" value="Ankyrin repeat"/>
    <property type="match status" value="1"/>
</dbReference>
<dbReference type="InterPro" id="IPR031775">
    <property type="entry name" value="PRKG1_interact"/>
</dbReference>
<feature type="compositionally biased region" description="Low complexity" evidence="8">
    <location>
        <begin position="573"/>
        <end position="583"/>
    </location>
</feature>
<feature type="region of interest" description="Disordered" evidence="8">
    <location>
        <begin position="138"/>
        <end position="175"/>
    </location>
</feature>
<dbReference type="Gene3D" id="6.10.140.390">
    <property type="match status" value="1"/>
</dbReference>
<reference evidence="10" key="1">
    <citation type="submission" date="2014-05" db="EMBL/GenBank/DDBJ databases">
        <authorList>
            <person name="Chronopoulou M."/>
        </authorList>
    </citation>
    <scope>NUCLEOTIDE SEQUENCE</scope>
    <source>
        <tissue evidence="10">Whole organism</tissue>
    </source>
</reference>
<dbReference type="PROSITE" id="PS50088">
    <property type="entry name" value="ANK_REPEAT"/>
    <property type="match status" value="2"/>
</dbReference>
<keyword evidence="3" id="KW-0963">Cytoplasm</keyword>
<evidence type="ECO:0000259" key="9">
    <source>
        <dbReference type="Pfam" id="PF15898"/>
    </source>
</evidence>
<feature type="compositionally biased region" description="Polar residues" evidence="8">
    <location>
        <begin position="764"/>
        <end position="779"/>
    </location>
</feature>
<dbReference type="Pfam" id="PF15898">
    <property type="entry name" value="PRKG1_interact"/>
    <property type="match status" value="1"/>
</dbReference>
<keyword evidence="4" id="KW-0677">Repeat</keyword>
<feature type="region of interest" description="Disordered" evidence="8">
    <location>
        <begin position="412"/>
        <end position="550"/>
    </location>
</feature>
<protein>
    <recommendedName>
        <fullName evidence="9">cGMP-dependent protein kinase interacting domain-containing protein</fullName>
    </recommendedName>
</protein>